<evidence type="ECO:0000256" key="1">
    <source>
        <dbReference type="ARBA" id="ARBA00022490"/>
    </source>
</evidence>
<dbReference type="InterPro" id="IPR020598">
    <property type="entry name" value="rRNA_Ade_methylase_Trfase_N"/>
</dbReference>
<accession>A0A075HI31</accession>
<keyword evidence="6 7" id="KW-0694">RNA-binding</keyword>
<keyword evidence="2 7" id="KW-0698">rRNA processing</keyword>
<feature type="binding site" evidence="7 8">
    <location>
        <position position="109"/>
    </location>
    <ligand>
        <name>S-adenosyl-L-methionine</name>
        <dbReference type="ChEBI" id="CHEBI:59789"/>
    </ligand>
</feature>
<dbReference type="AlphaFoldDB" id="A0A075HI31"/>
<dbReference type="HAMAP" id="MF_00607">
    <property type="entry name" value="16SrRNA_methyltr_A"/>
    <property type="match status" value="1"/>
</dbReference>
<organism evidence="10">
    <name type="scientific">uncultured marine thaumarchaeote KM3_68_B04</name>
    <dbReference type="NCBI Taxonomy" id="1456242"/>
    <lineage>
        <taxon>Archaea</taxon>
        <taxon>Nitrososphaerota</taxon>
        <taxon>environmental samples</taxon>
    </lineage>
</organism>
<sequence length="272" mass="30720">MTNFRPKKRFGQHFLDETWAKKVVERINPLSTDCFIEIGPGNGVLTRLLLKHSENITAIELDRNLAATLKESLPDTVRVITGDVLGVDLSEISRQLKVKHCARLRLVGNLPYNVATPILSTTLKIAEKSDIWDATYMLQLEVARRVTATVGTKDYGPLALLTLLYAEAKEILRVPPGAFRPAPKVKSELISLRFKRNNKQPADPVLFDKLTRSIFNQRRKYITNAMADIARHHDVDPHSLCERTQIEPTRRPAELNLSEIIRLSNLLLALST</sequence>
<dbReference type="PROSITE" id="PS51689">
    <property type="entry name" value="SAM_RNA_A_N6_MT"/>
    <property type="match status" value="1"/>
</dbReference>
<evidence type="ECO:0000256" key="3">
    <source>
        <dbReference type="ARBA" id="ARBA00022603"/>
    </source>
</evidence>
<evidence type="ECO:0000256" key="7">
    <source>
        <dbReference type="HAMAP-Rule" id="MF_00607"/>
    </source>
</evidence>
<name>A0A075HI31_9ARCH</name>
<feature type="binding site" evidence="7 8">
    <location>
        <position position="60"/>
    </location>
    <ligand>
        <name>S-adenosyl-L-methionine</name>
        <dbReference type="ChEBI" id="CHEBI:59789"/>
    </ligand>
</feature>
<dbReference type="PANTHER" id="PTHR11727">
    <property type="entry name" value="DIMETHYLADENOSINE TRANSFERASE"/>
    <property type="match status" value="1"/>
</dbReference>
<dbReference type="CDD" id="cd02440">
    <property type="entry name" value="AdoMet_MTases"/>
    <property type="match status" value="1"/>
</dbReference>
<comment type="subcellular location">
    <subcellularLocation>
        <location evidence="7">Cytoplasm</location>
    </subcellularLocation>
</comment>
<keyword evidence="5 7" id="KW-0949">S-adenosyl-L-methionine</keyword>
<evidence type="ECO:0000256" key="2">
    <source>
        <dbReference type="ARBA" id="ARBA00022552"/>
    </source>
</evidence>
<dbReference type="GO" id="GO:0005829">
    <property type="term" value="C:cytosol"/>
    <property type="evidence" value="ECO:0007669"/>
    <property type="project" value="TreeGrafter"/>
</dbReference>
<feature type="binding site" evidence="7 8">
    <location>
        <position position="83"/>
    </location>
    <ligand>
        <name>S-adenosyl-L-methionine</name>
        <dbReference type="ChEBI" id="CHEBI:59789"/>
    </ligand>
</feature>
<feature type="binding site" evidence="7 8">
    <location>
        <position position="39"/>
    </location>
    <ligand>
        <name>S-adenosyl-L-methionine</name>
        <dbReference type="ChEBI" id="CHEBI:59789"/>
    </ligand>
</feature>
<proteinExistence type="inferred from homology"/>
<reference evidence="10" key="1">
    <citation type="journal article" date="2014" name="Genome Biol. Evol.">
        <title>Pangenome evidence for extensive interdomain horizontal transfer affecting lineage core and shell genes in uncultured planktonic thaumarchaeota and euryarchaeota.</title>
        <authorList>
            <person name="Deschamps P."/>
            <person name="Zivanovic Y."/>
            <person name="Moreira D."/>
            <person name="Rodriguez-Valera F."/>
            <person name="Lopez-Garcia P."/>
        </authorList>
    </citation>
    <scope>NUCLEOTIDE SEQUENCE</scope>
</reference>
<dbReference type="Gene3D" id="3.40.50.150">
    <property type="entry name" value="Vaccinia Virus protein VP39"/>
    <property type="match status" value="1"/>
</dbReference>
<dbReference type="Gene3D" id="1.10.8.100">
    <property type="entry name" value="Ribosomal RNA adenine dimethylase-like, domain 2"/>
    <property type="match status" value="1"/>
</dbReference>
<dbReference type="InterPro" id="IPR023165">
    <property type="entry name" value="rRNA_Ade_diMease-like_C"/>
</dbReference>
<evidence type="ECO:0000256" key="6">
    <source>
        <dbReference type="ARBA" id="ARBA00022884"/>
    </source>
</evidence>
<evidence type="ECO:0000256" key="8">
    <source>
        <dbReference type="PROSITE-ProRule" id="PRU01026"/>
    </source>
</evidence>
<dbReference type="EMBL" id="KF901013">
    <property type="protein sequence ID" value="AIF14880.1"/>
    <property type="molecule type" value="Genomic_DNA"/>
</dbReference>
<feature type="binding site" evidence="7 8">
    <location>
        <position position="13"/>
    </location>
    <ligand>
        <name>S-adenosyl-L-methionine</name>
        <dbReference type="ChEBI" id="CHEBI:59789"/>
    </ligand>
</feature>
<dbReference type="InterPro" id="IPR029063">
    <property type="entry name" value="SAM-dependent_MTases_sf"/>
</dbReference>
<feature type="binding site" evidence="7 8">
    <location>
        <position position="15"/>
    </location>
    <ligand>
        <name>S-adenosyl-L-methionine</name>
        <dbReference type="ChEBI" id="CHEBI:59789"/>
    </ligand>
</feature>
<dbReference type="PANTHER" id="PTHR11727:SF7">
    <property type="entry name" value="DIMETHYLADENOSINE TRANSFERASE-RELATED"/>
    <property type="match status" value="1"/>
</dbReference>
<keyword evidence="4 7" id="KW-0808">Transferase</keyword>
<dbReference type="GO" id="GO:0003723">
    <property type="term" value="F:RNA binding"/>
    <property type="evidence" value="ECO:0007669"/>
    <property type="project" value="UniProtKB-UniRule"/>
</dbReference>
<comment type="similarity">
    <text evidence="7">Belongs to the class I-like SAM-binding methyltransferase superfamily. rRNA adenine N(6)-methyltransferase family. RsmA subfamily.</text>
</comment>
<evidence type="ECO:0000313" key="10">
    <source>
        <dbReference type="EMBL" id="AIF14880.1"/>
    </source>
</evidence>
<dbReference type="NCBIfam" id="TIGR00755">
    <property type="entry name" value="ksgA"/>
    <property type="match status" value="1"/>
</dbReference>
<gene>
    <name evidence="7" type="primary">rsmA</name>
    <name evidence="7" type="synonym">ksgA</name>
</gene>
<dbReference type="InterPro" id="IPR001737">
    <property type="entry name" value="KsgA/Erm"/>
</dbReference>
<keyword evidence="3 7" id="KW-0489">Methyltransferase</keyword>
<evidence type="ECO:0000256" key="5">
    <source>
        <dbReference type="ARBA" id="ARBA00022691"/>
    </source>
</evidence>
<dbReference type="SMART" id="SM00650">
    <property type="entry name" value="rADc"/>
    <property type="match status" value="1"/>
</dbReference>
<feature type="domain" description="Ribosomal RNA adenine methylase transferase N-terminal" evidence="9">
    <location>
        <begin position="19"/>
        <end position="196"/>
    </location>
</feature>
<dbReference type="Pfam" id="PF00398">
    <property type="entry name" value="RrnaAD"/>
    <property type="match status" value="1"/>
</dbReference>
<dbReference type="InterPro" id="IPR011530">
    <property type="entry name" value="rRNA_adenine_dimethylase"/>
</dbReference>
<evidence type="ECO:0000259" key="9">
    <source>
        <dbReference type="SMART" id="SM00650"/>
    </source>
</evidence>
<keyword evidence="1 7" id="KW-0963">Cytoplasm</keyword>
<evidence type="ECO:0000256" key="4">
    <source>
        <dbReference type="ARBA" id="ARBA00022679"/>
    </source>
</evidence>
<dbReference type="EC" id="2.1.1.-" evidence="7"/>
<comment type="function">
    <text evidence="7">Specifically dimethylates two adjacent adenosines in the loop of a conserved hairpin near the 3'-end of 16S rRNA in the 30S particle. May play a critical role in biogenesis of 30S subunits.</text>
</comment>
<dbReference type="SUPFAM" id="SSF53335">
    <property type="entry name" value="S-adenosyl-L-methionine-dependent methyltransferases"/>
    <property type="match status" value="1"/>
</dbReference>
<dbReference type="GO" id="GO:0000179">
    <property type="term" value="F:rRNA (adenine-N6,N6-)-dimethyltransferase activity"/>
    <property type="evidence" value="ECO:0007669"/>
    <property type="project" value="UniProtKB-UniRule"/>
</dbReference>
<protein>
    <recommendedName>
        <fullName evidence="7">Probable ribosomal RNA small subunit methyltransferase A</fullName>
        <ecNumber evidence="7">2.1.1.-</ecNumber>
    </recommendedName>
    <alternativeName>
        <fullName evidence="7">16S rRNA dimethyladenosine transferase</fullName>
    </alternativeName>
    <alternativeName>
        <fullName evidence="7">16S rRNA dimethylase</fullName>
    </alternativeName>
    <alternativeName>
        <fullName evidence="7">S-adenosylmethionine-6-N',N'-adenosyl(rRNA) dimethyltransferase</fullName>
    </alternativeName>
</protein>